<organism evidence="10 11">
    <name type="scientific">Denitratimonas tolerans</name>
    <dbReference type="NCBI Taxonomy" id="1338420"/>
    <lineage>
        <taxon>Bacteria</taxon>
        <taxon>Pseudomonadati</taxon>
        <taxon>Pseudomonadota</taxon>
        <taxon>Gammaproteobacteria</taxon>
        <taxon>Lysobacterales</taxon>
        <taxon>Lysobacteraceae</taxon>
        <taxon>Denitratimonas</taxon>
    </lineage>
</organism>
<dbReference type="RefSeq" id="WP_337334119.1">
    <property type="nucleotide sequence ID" value="NZ_JBBDHC010000002.1"/>
</dbReference>
<feature type="region of interest" description="Disordered" evidence="7">
    <location>
        <begin position="240"/>
        <end position="261"/>
    </location>
</feature>
<dbReference type="Pfam" id="PF11614">
    <property type="entry name" value="FixG_C"/>
    <property type="match status" value="1"/>
</dbReference>
<keyword evidence="6" id="KW-0411">Iron-sulfur</keyword>
<evidence type="ECO:0000256" key="1">
    <source>
        <dbReference type="ARBA" id="ARBA00022448"/>
    </source>
</evidence>
<feature type="transmembrane region" description="Helical" evidence="8">
    <location>
        <begin position="190"/>
        <end position="207"/>
    </location>
</feature>
<dbReference type="Pfam" id="PF13746">
    <property type="entry name" value="Fer4_18"/>
    <property type="match status" value="2"/>
</dbReference>
<dbReference type="GO" id="GO:0005886">
    <property type="term" value="C:plasma membrane"/>
    <property type="evidence" value="ECO:0007669"/>
    <property type="project" value="TreeGrafter"/>
</dbReference>
<dbReference type="InterPro" id="IPR032879">
    <property type="entry name" value="FixG_C"/>
</dbReference>
<dbReference type="GO" id="GO:0051539">
    <property type="term" value="F:4 iron, 4 sulfur cluster binding"/>
    <property type="evidence" value="ECO:0007669"/>
    <property type="project" value="UniProtKB-KW"/>
</dbReference>
<dbReference type="AlphaFoldDB" id="A0AAW9R2R2"/>
<keyword evidence="11" id="KW-1185">Reference proteome</keyword>
<feature type="transmembrane region" description="Helical" evidence="8">
    <location>
        <begin position="389"/>
        <end position="406"/>
    </location>
</feature>
<dbReference type="PROSITE" id="PS51379">
    <property type="entry name" value="4FE4S_FER_2"/>
    <property type="match status" value="1"/>
</dbReference>
<evidence type="ECO:0000256" key="7">
    <source>
        <dbReference type="SAM" id="MobiDB-lite"/>
    </source>
</evidence>
<evidence type="ECO:0000256" key="5">
    <source>
        <dbReference type="ARBA" id="ARBA00023004"/>
    </source>
</evidence>
<feature type="transmembrane region" description="Helical" evidence="8">
    <location>
        <begin position="79"/>
        <end position="100"/>
    </location>
</feature>
<proteinExistence type="predicted"/>
<dbReference type="PANTHER" id="PTHR30176">
    <property type="entry name" value="FERREDOXIN-TYPE PROTEIN NAPH"/>
    <property type="match status" value="1"/>
</dbReference>
<accession>A0AAW9R2R2</accession>
<protein>
    <submittedName>
        <fullName evidence="10">4Fe-4S dicluster domain-containing protein</fullName>
    </submittedName>
</protein>
<evidence type="ECO:0000256" key="4">
    <source>
        <dbReference type="ARBA" id="ARBA00022982"/>
    </source>
</evidence>
<feature type="transmembrane region" description="Helical" evidence="8">
    <location>
        <begin position="152"/>
        <end position="170"/>
    </location>
</feature>
<dbReference type="Proteomes" id="UP001364472">
    <property type="component" value="Unassembled WGS sequence"/>
</dbReference>
<dbReference type="Gene3D" id="2.60.40.10">
    <property type="entry name" value="Immunoglobulins"/>
    <property type="match status" value="1"/>
</dbReference>
<dbReference type="EMBL" id="JBBDHC010000002">
    <property type="protein sequence ID" value="MEJ1248401.1"/>
    <property type="molecule type" value="Genomic_DNA"/>
</dbReference>
<dbReference type="InterPro" id="IPR017900">
    <property type="entry name" value="4Fe4S_Fe_S_CS"/>
</dbReference>
<evidence type="ECO:0000313" key="11">
    <source>
        <dbReference type="Proteomes" id="UP001364472"/>
    </source>
</evidence>
<evidence type="ECO:0000259" key="9">
    <source>
        <dbReference type="PROSITE" id="PS51379"/>
    </source>
</evidence>
<keyword evidence="1" id="KW-0813">Transport</keyword>
<dbReference type="InterPro" id="IPR017896">
    <property type="entry name" value="4Fe4S_Fe-S-bd"/>
</dbReference>
<keyword evidence="8" id="KW-0472">Membrane</keyword>
<evidence type="ECO:0000256" key="3">
    <source>
        <dbReference type="ARBA" id="ARBA00022723"/>
    </source>
</evidence>
<dbReference type="SUPFAM" id="SSF54862">
    <property type="entry name" value="4Fe-4S ferredoxins"/>
    <property type="match status" value="1"/>
</dbReference>
<keyword evidence="8" id="KW-1133">Transmembrane helix</keyword>
<evidence type="ECO:0000256" key="2">
    <source>
        <dbReference type="ARBA" id="ARBA00022485"/>
    </source>
</evidence>
<evidence type="ECO:0000256" key="6">
    <source>
        <dbReference type="ARBA" id="ARBA00023014"/>
    </source>
</evidence>
<keyword evidence="5" id="KW-0408">Iron</keyword>
<sequence>MKKEIPVSVDTALYVAEPKIQSREIDGRYQRLRKLATIVLLGMFYVFPWLTWDGHQAVLFDLPARRFYVFGLAFWPQDFIFLAVLLIIAGMSLFFFTALAGRLWCGFACPQTVWTEVFIGMEQLFEGDRSARLRLDKSPWTREKILKRGSRHAAWIVFALWTGFTFVGFFTPIKELALRTWPFAWTGWEIFWVLFYSIATWGNAGVLREQVCKYMCPYARFQSAMFDRNTLIISYDAARGEPRGPRKRGTLDSAEARGRSPLSLEQADSALLYAARHQSAASRAVDARVTTGLVDDWGNSDELGRALYEKASLDKTLLGDCIDCSLCVQVCPVGIDIRNGLQYECIACGACVDACNEVMDKTGYPRGLIRFTTQNALEGKPTRILRPRIWVYGLLLLMLLVGWGVGVTSRSPVTVEVLRDRNALYRETAQGTIENGYGVKLINKTERAATYRVSVESDAGVSLADAPRVVEIPAQEVVNLPVTLSAPLGAVRGRTTVEFVIEGESQGKPIRISEEAAFFGPAR</sequence>
<keyword evidence="8" id="KW-0812">Transmembrane</keyword>
<feature type="transmembrane region" description="Helical" evidence="8">
    <location>
        <begin position="35"/>
        <end position="52"/>
    </location>
</feature>
<dbReference type="GO" id="GO:0046872">
    <property type="term" value="F:metal ion binding"/>
    <property type="evidence" value="ECO:0007669"/>
    <property type="project" value="UniProtKB-KW"/>
</dbReference>
<gene>
    <name evidence="10" type="ORF">WB794_01735</name>
</gene>
<keyword evidence="3" id="KW-0479">Metal-binding</keyword>
<feature type="domain" description="4Fe-4S ferredoxin-type" evidence="9">
    <location>
        <begin position="309"/>
        <end position="340"/>
    </location>
</feature>
<dbReference type="Pfam" id="PF12801">
    <property type="entry name" value="Fer4_5"/>
    <property type="match status" value="1"/>
</dbReference>
<comment type="caution">
    <text evidence="10">The sequence shown here is derived from an EMBL/GenBank/DDBJ whole genome shotgun (WGS) entry which is preliminary data.</text>
</comment>
<evidence type="ECO:0000256" key="8">
    <source>
        <dbReference type="SAM" id="Phobius"/>
    </source>
</evidence>
<dbReference type="PANTHER" id="PTHR30176:SF3">
    <property type="entry name" value="FERREDOXIN-TYPE PROTEIN NAPH"/>
    <property type="match status" value="1"/>
</dbReference>
<dbReference type="InterPro" id="IPR013783">
    <property type="entry name" value="Ig-like_fold"/>
</dbReference>
<keyword evidence="2" id="KW-0004">4Fe-4S</keyword>
<name>A0AAW9R2R2_9GAMM</name>
<keyword evidence="4" id="KW-0249">Electron transport</keyword>
<reference evidence="10 11" key="1">
    <citation type="journal article" date="2016" name="Antonie Van Leeuwenhoek">
        <title>Denitratimonas tolerans gen. nov., sp. nov., a denitrifying bacterium isolated from a bioreactor for tannery wastewater treatment.</title>
        <authorList>
            <person name="Han S.I."/>
            <person name="Kim J.O."/>
            <person name="Lee Y.R."/>
            <person name="Ekpeghere K.I."/>
            <person name="Koh S.C."/>
            <person name="Whang K.S."/>
        </authorList>
    </citation>
    <scope>NUCLEOTIDE SEQUENCE [LARGE SCALE GENOMIC DNA]</scope>
    <source>
        <strain evidence="10 11">KACC 17565</strain>
    </source>
</reference>
<dbReference type="InterPro" id="IPR051684">
    <property type="entry name" value="Electron_Trans/Redox"/>
</dbReference>
<evidence type="ECO:0000313" key="10">
    <source>
        <dbReference type="EMBL" id="MEJ1248401.1"/>
    </source>
</evidence>
<dbReference type="PROSITE" id="PS00198">
    <property type="entry name" value="4FE4S_FER_1"/>
    <property type="match status" value="1"/>
</dbReference>